<evidence type="ECO:0000256" key="10">
    <source>
        <dbReference type="ARBA" id="ARBA00049187"/>
    </source>
</evidence>
<organism evidence="14 15">
    <name type="scientific">Pontibacillus chungwhensis</name>
    <dbReference type="NCBI Taxonomy" id="265426"/>
    <lineage>
        <taxon>Bacteria</taxon>
        <taxon>Bacillati</taxon>
        <taxon>Bacillota</taxon>
        <taxon>Bacilli</taxon>
        <taxon>Bacillales</taxon>
        <taxon>Bacillaceae</taxon>
        <taxon>Pontibacillus</taxon>
    </lineage>
</organism>
<evidence type="ECO:0000256" key="1">
    <source>
        <dbReference type="ARBA" id="ARBA00007532"/>
    </source>
</evidence>
<evidence type="ECO:0000313" key="15">
    <source>
        <dbReference type="Proteomes" id="UP001236652"/>
    </source>
</evidence>
<evidence type="ECO:0000259" key="13">
    <source>
        <dbReference type="Pfam" id="PF07992"/>
    </source>
</evidence>
<dbReference type="RefSeq" id="WP_231416198.1">
    <property type="nucleotide sequence ID" value="NZ_CP126446.1"/>
</dbReference>
<evidence type="ECO:0000256" key="7">
    <source>
        <dbReference type="ARBA" id="ARBA00023027"/>
    </source>
</evidence>
<sequence>MVVGDFPIELDTLVVGAGPGGYVAAIRAAQEGQNVTIVDKGNLGGVCLNVGCIPSKALIQAGHRYEHAQGADEMGIKTENVSVDFSKVQEWKGQVVNKLTSGVESLLKGNKVDIVKGEVFFVDKNTVRVMDEKNAQTYTFNNCIIATGSRPIELPTFKYSERVIHSTGALNLDEIPEKMVVIGGGYIGTELGTAYANFGTEVTILEGQDDILLGFEKQMRQLVKKNLKNKGVNIVTNAMAQGVEETDSGVKVSYEAKGETQTVDADYVLVTVGRKPNTDELGLEQAGVEMDDKGLIKIDKQCRSNVDNIYAIGDIVAGPPLAHKASYEGKIAAEAISGHAAEIDYHGIPAVVFSEPELASVGYTEQEAKDAGYDVKAAKFPFAANGRALSLNNTDGFLKLVTRKDDGLVIGAQIAGANASDMIAELGLAIETGMTAEDLALTIHAHPTLGEISMEAAEVALGKPIHTV</sequence>
<keyword evidence="4 11" id="KW-0285">Flavoprotein</keyword>
<dbReference type="Pfam" id="PF02852">
    <property type="entry name" value="Pyr_redox_dim"/>
    <property type="match status" value="1"/>
</dbReference>
<keyword evidence="7 11" id="KW-0520">NAD</keyword>
<evidence type="ECO:0000256" key="4">
    <source>
        <dbReference type="ARBA" id="ARBA00022630"/>
    </source>
</evidence>
<evidence type="ECO:0000256" key="11">
    <source>
        <dbReference type="RuleBase" id="RU003692"/>
    </source>
</evidence>
<comment type="cofactor">
    <cofactor evidence="11">
        <name>FAD</name>
        <dbReference type="ChEBI" id="CHEBI:57692"/>
    </cofactor>
    <text evidence="11">Binds 1 FAD per subunit.</text>
</comment>
<dbReference type="SUPFAM" id="SSF51905">
    <property type="entry name" value="FAD/NAD(P)-binding domain"/>
    <property type="match status" value="1"/>
</dbReference>
<dbReference type="InterPro" id="IPR012999">
    <property type="entry name" value="Pyr_OxRdtase_I_AS"/>
</dbReference>
<dbReference type="InterPro" id="IPR006258">
    <property type="entry name" value="Lipoamide_DH"/>
</dbReference>
<keyword evidence="9 11" id="KW-0676">Redox-active center</keyword>
<evidence type="ECO:0000256" key="9">
    <source>
        <dbReference type="ARBA" id="ARBA00023284"/>
    </source>
</evidence>
<dbReference type="PRINTS" id="PR00411">
    <property type="entry name" value="PNDRDTASEI"/>
</dbReference>
<dbReference type="GO" id="GO:0004148">
    <property type="term" value="F:dihydrolipoyl dehydrogenase (NADH) activity"/>
    <property type="evidence" value="ECO:0007669"/>
    <property type="project" value="UniProtKB-EC"/>
</dbReference>
<dbReference type="Proteomes" id="UP001236652">
    <property type="component" value="Chromosome"/>
</dbReference>
<dbReference type="PANTHER" id="PTHR22912:SF160">
    <property type="entry name" value="DIHYDROLIPOYL DEHYDROGENASE"/>
    <property type="match status" value="1"/>
</dbReference>
<evidence type="ECO:0000256" key="3">
    <source>
        <dbReference type="ARBA" id="ARBA00016961"/>
    </source>
</evidence>
<comment type="catalytic activity">
    <reaction evidence="10 11">
        <text>N(6)-[(R)-dihydrolipoyl]-L-lysyl-[protein] + NAD(+) = N(6)-[(R)-lipoyl]-L-lysyl-[protein] + NADH + H(+)</text>
        <dbReference type="Rhea" id="RHEA:15045"/>
        <dbReference type="Rhea" id="RHEA-COMP:10474"/>
        <dbReference type="Rhea" id="RHEA-COMP:10475"/>
        <dbReference type="ChEBI" id="CHEBI:15378"/>
        <dbReference type="ChEBI" id="CHEBI:57540"/>
        <dbReference type="ChEBI" id="CHEBI:57945"/>
        <dbReference type="ChEBI" id="CHEBI:83099"/>
        <dbReference type="ChEBI" id="CHEBI:83100"/>
        <dbReference type="EC" id="1.8.1.4"/>
    </reaction>
</comment>
<feature type="domain" description="Pyridine nucleotide-disulphide oxidoreductase dimerisation" evidence="12">
    <location>
        <begin position="348"/>
        <end position="456"/>
    </location>
</feature>
<dbReference type="PIRSF" id="PIRSF000350">
    <property type="entry name" value="Mercury_reductase_MerA"/>
    <property type="match status" value="1"/>
</dbReference>
<evidence type="ECO:0000256" key="2">
    <source>
        <dbReference type="ARBA" id="ARBA00012608"/>
    </source>
</evidence>
<name>A0ABY8V3H3_9BACI</name>
<dbReference type="InterPro" id="IPR050151">
    <property type="entry name" value="Class-I_Pyr_Nuc-Dis_Oxidored"/>
</dbReference>
<dbReference type="PANTHER" id="PTHR22912">
    <property type="entry name" value="DISULFIDE OXIDOREDUCTASE"/>
    <property type="match status" value="1"/>
</dbReference>
<gene>
    <name evidence="14" type="primary">lpdA</name>
    <name evidence="14" type="ORF">QNI29_09155</name>
</gene>
<evidence type="ECO:0000259" key="12">
    <source>
        <dbReference type="Pfam" id="PF02852"/>
    </source>
</evidence>
<evidence type="ECO:0000313" key="14">
    <source>
        <dbReference type="EMBL" id="WIF99807.1"/>
    </source>
</evidence>
<dbReference type="Pfam" id="PF07992">
    <property type="entry name" value="Pyr_redox_2"/>
    <property type="match status" value="1"/>
</dbReference>
<dbReference type="Gene3D" id="3.30.390.30">
    <property type="match status" value="1"/>
</dbReference>
<keyword evidence="15" id="KW-1185">Reference proteome</keyword>
<dbReference type="InterPro" id="IPR001100">
    <property type="entry name" value="Pyr_nuc-diS_OxRdtase"/>
</dbReference>
<keyword evidence="8" id="KW-1015">Disulfide bond</keyword>
<dbReference type="InterPro" id="IPR004099">
    <property type="entry name" value="Pyr_nucl-diS_OxRdtase_dimer"/>
</dbReference>
<keyword evidence="5 11" id="KW-0274">FAD</keyword>
<dbReference type="InterPro" id="IPR016156">
    <property type="entry name" value="FAD/NAD-linked_Rdtase_dimer_sf"/>
</dbReference>
<dbReference type="PRINTS" id="PR00368">
    <property type="entry name" value="FADPNR"/>
</dbReference>
<dbReference type="EMBL" id="CP126446">
    <property type="protein sequence ID" value="WIF99807.1"/>
    <property type="molecule type" value="Genomic_DNA"/>
</dbReference>
<evidence type="ECO:0000256" key="8">
    <source>
        <dbReference type="ARBA" id="ARBA00023157"/>
    </source>
</evidence>
<proteinExistence type="inferred from homology"/>
<dbReference type="PROSITE" id="PS00076">
    <property type="entry name" value="PYRIDINE_REDOX_1"/>
    <property type="match status" value="1"/>
</dbReference>
<dbReference type="InterPro" id="IPR036188">
    <property type="entry name" value="FAD/NAD-bd_sf"/>
</dbReference>
<comment type="miscellaneous">
    <text evidence="11">The active site is a redox-active disulfide bond.</text>
</comment>
<evidence type="ECO:0000256" key="5">
    <source>
        <dbReference type="ARBA" id="ARBA00022827"/>
    </source>
</evidence>
<dbReference type="EC" id="1.8.1.4" evidence="2 11"/>
<dbReference type="SUPFAM" id="SSF55424">
    <property type="entry name" value="FAD/NAD-linked reductases, dimerisation (C-terminal) domain"/>
    <property type="match status" value="1"/>
</dbReference>
<dbReference type="InterPro" id="IPR023753">
    <property type="entry name" value="FAD/NAD-binding_dom"/>
</dbReference>
<dbReference type="Gene3D" id="3.50.50.60">
    <property type="entry name" value="FAD/NAD(P)-binding domain"/>
    <property type="match status" value="2"/>
</dbReference>
<reference evidence="14 15" key="1">
    <citation type="submission" date="2023-05" db="EMBL/GenBank/DDBJ databases">
        <title>Comparative genomics reveals the evidence of polycyclic aromatic hydrocarbons degradation in moderately halophilic genus Pontibacillus.</title>
        <authorList>
            <person name="Yang H."/>
            <person name="Qian Z."/>
        </authorList>
    </citation>
    <scope>NUCLEOTIDE SEQUENCE [LARGE SCALE GENOMIC DNA]</scope>
    <source>
        <strain evidence="15">HN14</strain>
    </source>
</reference>
<accession>A0ABY8V3H3</accession>
<evidence type="ECO:0000256" key="6">
    <source>
        <dbReference type="ARBA" id="ARBA00023002"/>
    </source>
</evidence>
<comment type="similarity">
    <text evidence="1 11">Belongs to the class-I pyridine nucleotide-disulfide oxidoreductase family.</text>
</comment>
<keyword evidence="6 11" id="KW-0560">Oxidoreductase</keyword>
<protein>
    <recommendedName>
        <fullName evidence="3 11">Dihydrolipoyl dehydrogenase</fullName>
        <ecNumber evidence="2 11">1.8.1.4</ecNumber>
    </recommendedName>
</protein>
<dbReference type="NCBIfam" id="TIGR01350">
    <property type="entry name" value="lipoamide_DH"/>
    <property type="match status" value="1"/>
</dbReference>
<feature type="domain" description="FAD/NAD(P)-binding" evidence="13">
    <location>
        <begin position="11"/>
        <end position="329"/>
    </location>
</feature>